<evidence type="ECO:0000313" key="6">
    <source>
        <dbReference type="EMBL" id="MBP2186839.1"/>
    </source>
</evidence>
<dbReference type="Gene3D" id="3.40.50.2300">
    <property type="match status" value="2"/>
</dbReference>
<comment type="caution">
    <text evidence="6">The sequence shown here is derived from an EMBL/GenBank/DDBJ whole genome shotgun (WGS) entry which is preliminary data.</text>
</comment>
<evidence type="ECO:0000259" key="5">
    <source>
        <dbReference type="Pfam" id="PF13407"/>
    </source>
</evidence>
<feature type="domain" description="Periplasmic binding protein" evidence="5">
    <location>
        <begin position="49"/>
        <end position="303"/>
    </location>
</feature>
<reference evidence="6 7" key="1">
    <citation type="submission" date="2021-03" db="EMBL/GenBank/DDBJ databases">
        <title>Sequencing the genomes of 1000 actinobacteria strains.</title>
        <authorList>
            <person name="Klenk H.-P."/>
        </authorList>
    </citation>
    <scope>NUCLEOTIDE SEQUENCE [LARGE SCALE GENOMIC DNA]</scope>
    <source>
        <strain evidence="6 7">DSM 45510</strain>
    </source>
</reference>
<dbReference type="EMBL" id="JAGGMS010000001">
    <property type="protein sequence ID" value="MBP2186839.1"/>
    <property type="molecule type" value="Genomic_DNA"/>
</dbReference>
<proteinExistence type="inferred from homology"/>
<dbReference type="PANTHER" id="PTHR46847">
    <property type="entry name" value="D-ALLOSE-BINDING PERIPLASMIC PROTEIN-RELATED"/>
    <property type="match status" value="1"/>
</dbReference>
<dbReference type="PANTHER" id="PTHR46847:SF1">
    <property type="entry name" value="D-ALLOSE-BINDING PERIPLASMIC PROTEIN-RELATED"/>
    <property type="match status" value="1"/>
</dbReference>
<keyword evidence="3 4" id="KW-0732">Signal</keyword>
<dbReference type="PROSITE" id="PS51257">
    <property type="entry name" value="PROKAR_LIPOPROTEIN"/>
    <property type="match status" value="1"/>
</dbReference>
<feature type="signal peptide" evidence="4">
    <location>
        <begin position="1"/>
        <end position="23"/>
    </location>
</feature>
<dbReference type="InterPro" id="IPR028082">
    <property type="entry name" value="Peripla_BP_I"/>
</dbReference>
<evidence type="ECO:0000256" key="3">
    <source>
        <dbReference type="ARBA" id="ARBA00022729"/>
    </source>
</evidence>
<organism evidence="6 7">
    <name type="scientific">Amycolatopsis magusensis</name>
    <dbReference type="NCBI Taxonomy" id="882444"/>
    <lineage>
        <taxon>Bacteria</taxon>
        <taxon>Bacillati</taxon>
        <taxon>Actinomycetota</taxon>
        <taxon>Actinomycetes</taxon>
        <taxon>Pseudonocardiales</taxon>
        <taxon>Pseudonocardiaceae</taxon>
        <taxon>Amycolatopsis</taxon>
    </lineage>
</organism>
<accession>A0ABS4Q591</accession>
<dbReference type="Pfam" id="PF13407">
    <property type="entry name" value="Peripla_BP_4"/>
    <property type="match status" value="1"/>
</dbReference>
<dbReference type="CDD" id="cd20007">
    <property type="entry name" value="PBP1_ABC_sugar_binding-like"/>
    <property type="match status" value="1"/>
</dbReference>
<name>A0ABS4Q591_9PSEU</name>
<comment type="subcellular location">
    <subcellularLocation>
        <location evidence="1">Cell envelope</location>
    </subcellularLocation>
</comment>
<comment type="similarity">
    <text evidence="2">Belongs to the bacterial solute-binding protein 2 family.</text>
</comment>
<dbReference type="InterPro" id="IPR025997">
    <property type="entry name" value="SBP_2_dom"/>
</dbReference>
<evidence type="ECO:0000313" key="7">
    <source>
        <dbReference type="Proteomes" id="UP000741013"/>
    </source>
</evidence>
<keyword evidence="7" id="KW-1185">Reference proteome</keyword>
<dbReference type="SUPFAM" id="SSF53822">
    <property type="entry name" value="Periplasmic binding protein-like I"/>
    <property type="match status" value="1"/>
</dbReference>
<dbReference type="Proteomes" id="UP000741013">
    <property type="component" value="Unassembled WGS sequence"/>
</dbReference>
<dbReference type="RefSeq" id="WP_209670184.1">
    <property type="nucleotide sequence ID" value="NZ_JAGGMS010000001.1"/>
</dbReference>
<sequence length="333" mass="34355">MKFNRKTFAATGSALAIVALVTACGGSGQVGQSNDAGGQPAENNKKLTLIPGVQAEPFYISMQCGAEAEAKKLGYELNTSAPQKFDAAMQTEKVNALGSAPPAGLLIAPTDDTAMLAPIQQVKNRGTKIVEVDTALKDTGVAVSSISSDNAEGGKLAAQTLAKLVGDKPGSVLVLDTIAGTSTTNARAKGFEEELKNFPNLKSAGVQFTQNEPDQAASKVTAALASTPDLVGIFATNLNTGEGAATGLRNAGKIGQVNLVGFDASPSEVEGLRKGEYQGLIAQDPASIGQQGVQQAVAALEGKPVQRTITAGLHSITKEDMDANQQYFYKQQC</sequence>
<evidence type="ECO:0000256" key="1">
    <source>
        <dbReference type="ARBA" id="ARBA00004196"/>
    </source>
</evidence>
<gene>
    <name evidence="6" type="ORF">JOM49_008365</name>
</gene>
<evidence type="ECO:0000256" key="4">
    <source>
        <dbReference type="SAM" id="SignalP"/>
    </source>
</evidence>
<protein>
    <submittedName>
        <fullName evidence="6">Ribose transport system substrate-binding protein</fullName>
    </submittedName>
</protein>
<evidence type="ECO:0000256" key="2">
    <source>
        <dbReference type="ARBA" id="ARBA00007639"/>
    </source>
</evidence>
<feature type="chain" id="PRO_5046268262" evidence="4">
    <location>
        <begin position="24"/>
        <end position="333"/>
    </location>
</feature>